<dbReference type="AlphaFoldDB" id="A0A934V8N9"/>
<dbReference type="InterPro" id="IPR036396">
    <property type="entry name" value="Cyt_P450_sf"/>
</dbReference>
<accession>A0A934V8N9</accession>
<dbReference type="PANTHER" id="PTHR46696">
    <property type="entry name" value="P450, PUTATIVE (EUROFUNG)-RELATED"/>
    <property type="match status" value="1"/>
</dbReference>
<evidence type="ECO:0008006" key="4">
    <source>
        <dbReference type="Google" id="ProtNLM"/>
    </source>
</evidence>
<organism evidence="2 3">
    <name type="scientific">Prauserella cavernicola</name>
    <dbReference type="NCBI Taxonomy" id="2800127"/>
    <lineage>
        <taxon>Bacteria</taxon>
        <taxon>Bacillati</taxon>
        <taxon>Actinomycetota</taxon>
        <taxon>Actinomycetes</taxon>
        <taxon>Pseudonocardiales</taxon>
        <taxon>Pseudonocardiaceae</taxon>
        <taxon>Prauserella</taxon>
    </lineage>
</organism>
<gene>
    <name evidence="2" type="ORF">JHE00_26910</name>
</gene>
<comment type="caution">
    <text evidence="2">The sequence shown here is derived from an EMBL/GenBank/DDBJ whole genome shotgun (WGS) entry which is preliminary data.</text>
</comment>
<dbReference type="PANTHER" id="PTHR46696:SF1">
    <property type="entry name" value="CYTOCHROME P450 YJIB-RELATED"/>
    <property type="match status" value="1"/>
</dbReference>
<sequence length="396" mass="41822">MEARAELGRHLTTLRSLQWMAGEMGDPYALLLRAEDHTTMSLEQRGPVWRSELGAWIVTDRRLVRALLADSRLAGSHPGGARAHAVRGPRWNRPCCHVLPLDGVAPQPTPDRVRRLAVLAAAAGPDWGPAERACYRLAETLTGTVDLVSAYCEPVAVAALGELMELPESVAPSVADLAPVLDALSSPPSLETAERLLTTAARVRDDVAALVVQRVAEPGAEDLLSALLGAARRTGASVEDVRELVTGLVVVGTRMAADLAAAALAGLLANGLWTAKHAERAVDDILRHAPPVRFTTLVSQVDFDLDGLWVEADTPVVALLAEPTDGAGEAEPLVWRCGLAAGLVPAFVRRCATTSVRALMNTFSGVIPMGQPICRPNAPVTQGLLSLPVSLATRAA</sequence>
<evidence type="ECO:0000313" key="3">
    <source>
        <dbReference type="Proteomes" id="UP000635245"/>
    </source>
</evidence>
<comment type="similarity">
    <text evidence="1">Belongs to the cytochrome P450 family.</text>
</comment>
<proteinExistence type="inferred from homology"/>
<dbReference type="GO" id="GO:0020037">
    <property type="term" value="F:heme binding"/>
    <property type="evidence" value="ECO:0007669"/>
    <property type="project" value="InterPro"/>
</dbReference>
<dbReference type="EMBL" id="JAENJH010000008">
    <property type="protein sequence ID" value="MBK1787978.1"/>
    <property type="molecule type" value="Genomic_DNA"/>
</dbReference>
<protein>
    <recommendedName>
        <fullName evidence="4">P450-derived glycosyltransferase activator</fullName>
    </recommendedName>
</protein>
<dbReference type="InterPro" id="IPR002397">
    <property type="entry name" value="Cyt_P450_B"/>
</dbReference>
<dbReference type="Proteomes" id="UP000635245">
    <property type="component" value="Unassembled WGS sequence"/>
</dbReference>
<evidence type="ECO:0000313" key="2">
    <source>
        <dbReference type="EMBL" id="MBK1787978.1"/>
    </source>
</evidence>
<dbReference type="GO" id="GO:0004497">
    <property type="term" value="F:monooxygenase activity"/>
    <property type="evidence" value="ECO:0007669"/>
    <property type="project" value="InterPro"/>
</dbReference>
<reference evidence="2" key="1">
    <citation type="submission" date="2020-12" db="EMBL/GenBank/DDBJ databases">
        <title>Prauserella sp. ASG 168, a novel actinomycete isolated from cave rock.</title>
        <authorList>
            <person name="Suriyachadkun C."/>
        </authorList>
    </citation>
    <scope>NUCLEOTIDE SEQUENCE</scope>
    <source>
        <strain evidence="2">ASG 168</strain>
    </source>
</reference>
<keyword evidence="3" id="KW-1185">Reference proteome</keyword>
<dbReference type="Gene3D" id="1.10.630.10">
    <property type="entry name" value="Cytochrome P450"/>
    <property type="match status" value="1"/>
</dbReference>
<dbReference type="GO" id="GO:0005506">
    <property type="term" value="F:iron ion binding"/>
    <property type="evidence" value="ECO:0007669"/>
    <property type="project" value="InterPro"/>
</dbReference>
<name>A0A934V8N9_9PSEU</name>
<dbReference type="PRINTS" id="PR00359">
    <property type="entry name" value="BP450"/>
</dbReference>
<dbReference type="SUPFAM" id="SSF48264">
    <property type="entry name" value="Cytochrome P450"/>
    <property type="match status" value="1"/>
</dbReference>
<dbReference type="GO" id="GO:0016705">
    <property type="term" value="F:oxidoreductase activity, acting on paired donors, with incorporation or reduction of molecular oxygen"/>
    <property type="evidence" value="ECO:0007669"/>
    <property type="project" value="InterPro"/>
</dbReference>
<evidence type="ECO:0000256" key="1">
    <source>
        <dbReference type="ARBA" id="ARBA00010617"/>
    </source>
</evidence>